<accession>A0A2A5BAK6</accession>
<dbReference type="PANTHER" id="PTHR32114">
    <property type="entry name" value="ABC TRANSPORTER ABCH.3"/>
    <property type="match status" value="1"/>
</dbReference>
<keyword evidence="1" id="KW-0175">Coiled coil</keyword>
<dbReference type="Proteomes" id="UP000218327">
    <property type="component" value="Unassembled WGS sequence"/>
</dbReference>
<dbReference type="CDD" id="cd00267">
    <property type="entry name" value="ABC_ATPase"/>
    <property type="match status" value="1"/>
</dbReference>
<dbReference type="Gene3D" id="3.40.50.300">
    <property type="entry name" value="P-loop containing nucleotide triphosphate hydrolases"/>
    <property type="match status" value="2"/>
</dbReference>
<evidence type="ECO:0000313" key="3">
    <source>
        <dbReference type="EMBL" id="PCJ28178.1"/>
    </source>
</evidence>
<dbReference type="SUPFAM" id="SSF52540">
    <property type="entry name" value="P-loop containing nucleoside triphosphate hydrolases"/>
    <property type="match status" value="1"/>
</dbReference>
<name>A0A2A5BAK6_9GAMM</name>
<dbReference type="EMBL" id="NVVJ01000003">
    <property type="protein sequence ID" value="PCJ28178.1"/>
    <property type="molecule type" value="Genomic_DNA"/>
</dbReference>
<comment type="caution">
    <text evidence="3">The sequence shown here is derived from an EMBL/GenBank/DDBJ whole genome shotgun (WGS) entry which is preliminary data.</text>
</comment>
<evidence type="ECO:0000313" key="4">
    <source>
        <dbReference type="Proteomes" id="UP000218327"/>
    </source>
</evidence>
<organism evidence="3 4">
    <name type="scientific">SAR86 cluster bacterium</name>
    <dbReference type="NCBI Taxonomy" id="2030880"/>
    <lineage>
        <taxon>Bacteria</taxon>
        <taxon>Pseudomonadati</taxon>
        <taxon>Pseudomonadota</taxon>
        <taxon>Gammaproteobacteria</taxon>
        <taxon>SAR86 cluster</taxon>
    </lineage>
</organism>
<dbReference type="GO" id="GO:0006302">
    <property type="term" value="P:double-strand break repair"/>
    <property type="evidence" value="ECO:0007669"/>
    <property type="project" value="InterPro"/>
</dbReference>
<evidence type="ECO:0000259" key="2">
    <source>
        <dbReference type="Pfam" id="PF13476"/>
    </source>
</evidence>
<dbReference type="AlphaFoldDB" id="A0A2A5BAK6"/>
<dbReference type="InterPro" id="IPR038729">
    <property type="entry name" value="Rad50/SbcC_AAA"/>
</dbReference>
<protein>
    <recommendedName>
        <fullName evidence="2">Rad50/SbcC-type AAA domain-containing protein</fullName>
    </recommendedName>
</protein>
<feature type="domain" description="Rad50/SbcC-type AAA" evidence="2">
    <location>
        <begin position="7"/>
        <end position="220"/>
    </location>
</feature>
<evidence type="ECO:0000256" key="1">
    <source>
        <dbReference type="SAM" id="Coils"/>
    </source>
</evidence>
<feature type="coiled-coil region" evidence="1">
    <location>
        <begin position="523"/>
        <end position="560"/>
    </location>
</feature>
<proteinExistence type="predicted"/>
<dbReference type="GO" id="GO:0016887">
    <property type="term" value="F:ATP hydrolysis activity"/>
    <property type="evidence" value="ECO:0007669"/>
    <property type="project" value="InterPro"/>
</dbReference>
<dbReference type="Pfam" id="PF13476">
    <property type="entry name" value="AAA_23"/>
    <property type="match status" value="1"/>
</dbReference>
<sequence>MMLINNLNIQNFRGIPGSLQLDLSAPITVFYAPNGTGKTSICDAAEWMLCGHVGRLNTLDSSEVRCRFGDVDIETHVEATFADRGKPYALKRILEDSGSVLQRKIGMGEYSKVTDRELLSMLVDAIPPSGSSPKGQISWVRSTRFLESDSLNLLIDSDTEASNTRKLIFSNLFGVGEFQKAENNLNKILGRLSAASTIKKEKIKISEKIAEYDVLIAKLANDQEEPYRDHALNLLYVIAKYLRFPVGLEEGSSVREYYNELEVEFVKSAESLQSKISARSFVRDKMYLYQEKISKKDKLNKTLSLEGQELKKLDKDFSKNKKNLDDQKKRLETNEYKVRDIEETLEVLNITHQQFSRLNETYGLPLLEGRGGGGRLEELNLLVTSKKKKLIAAKERINNVERCIEKISVWVNAQDAIKGIIIEFDSLQSSHSQHAEEESLPERISTVRAELATFQATREKALGELDLLLTSGKKYVETHGDVSECPLCEYKYDTNLTLLRKISDRFSKLSDRSKEESVLASKYSDLTKLLEQENARLEKFKELTNRKNHLLQEISVIEDAFFGVGVVKDDHGDVASLTSKLNSIHAQLIKEVQSISSAITSYEKAYDAGKALEGMLLKQRALSAKWFESLESPNYIEPKLLDDLEKSIVSLQKLLNIHNIEENQHLEEERLNIDSNVIELAKVKAARSAQSILISSTKKTISDVNIEIDDFKKMWSLICENPVVNVQESEHAYLAIDKNISIQNEIKEMFEKVQKYFSQIREAEKNESERGTYQKELLDANVQLLEWKNQEQARSVIEVEIGAIKEEIRRFIAQEIQPLSNIINTLFLRAQGNRFINSIEARPSKEGLLEWIAELDEDGQAFDKMRSLSQGQRQDLALSIFLARARSLGGTFFLDEPLAHLDDLNRVALLDTLRIIVSEKRSVNPLRLVLTTASNNLLRHLREKFSLVEGSDGEPALRIYKMTGNPKVGLQVEPPELVRSPNRLLRAV</sequence>
<dbReference type="PANTHER" id="PTHR32114:SF2">
    <property type="entry name" value="ABC TRANSPORTER ABCH.3"/>
    <property type="match status" value="1"/>
</dbReference>
<dbReference type="InterPro" id="IPR027417">
    <property type="entry name" value="P-loop_NTPase"/>
</dbReference>
<gene>
    <name evidence="3" type="ORF">COA96_01325</name>
</gene>
<reference evidence="4" key="1">
    <citation type="submission" date="2017-08" db="EMBL/GenBank/DDBJ databases">
        <title>A dynamic microbial community with high functional redundancy inhabits the cold, oxic subseafloor aquifer.</title>
        <authorList>
            <person name="Tully B.J."/>
            <person name="Wheat C.G."/>
            <person name="Glazer B.T."/>
            <person name="Huber J.A."/>
        </authorList>
    </citation>
    <scope>NUCLEOTIDE SEQUENCE [LARGE SCALE GENOMIC DNA]</scope>
</reference>
<feature type="coiled-coil region" evidence="1">
    <location>
        <begin position="310"/>
        <end position="344"/>
    </location>
</feature>